<evidence type="ECO:0000256" key="1">
    <source>
        <dbReference type="ARBA" id="ARBA00007923"/>
    </source>
</evidence>
<dbReference type="Gene3D" id="2.60.40.150">
    <property type="entry name" value="C2 domain"/>
    <property type="match status" value="1"/>
</dbReference>
<dbReference type="SMART" id="SM00239">
    <property type="entry name" value="C2"/>
    <property type="match status" value="1"/>
</dbReference>
<dbReference type="Pfam" id="PF00168">
    <property type="entry name" value="C2"/>
    <property type="match status" value="1"/>
</dbReference>
<dbReference type="Proteomes" id="UP001158576">
    <property type="component" value="Chromosome 1"/>
</dbReference>
<dbReference type="SUPFAM" id="SSF49562">
    <property type="entry name" value="C2 domain (Calcium/lipid-binding domain, CaLB)"/>
    <property type="match status" value="1"/>
</dbReference>
<keyword evidence="6" id="KW-1185">Reference proteome</keyword>
<dbReference type="PANTHER" id="PTHR45911">
    <property type="entry name" value="C2 DOMAIN-CONTAINING PROTEIN"/>
    <property type="match status" value="1"/>
</dbReference>
<evidence type="ECO:0000313" key="6">
    <source>
        <dbReference type="Proteomes" id="UP001158576"/>
    </source>
</evidence>
<evidence type="ECO:0000259" key="4">
    <source>
        <dbReference type="PROSITE" id="PS50004"/>
    </source>
</evidence>
<organism evidence="5 6">
    <name type="scientific">Oikopleura dioica</name>
    <name type="common">Tunicate</name>
    <dbReference type="NCBI Taxonomy" id="34765"/>
    <lineage>
        <taxon>Eukaryota</taxon>
        <taxon>Metazoa</taxon>
        <taxon>Chordata</taxon>
        <taxon>Tunicata</taxon>
        <taxon>Appendicularia</taxon>
        <taxon>Copelata</taxon>
        <taxon>Oikopleuridae</taxon>
        <taxon>Oikopleura</taxon>
    </lineage>
</organism>
<evidence type="ECO:0000256" key="3">
    <source>
        <dbReference type="ARBA" id="ARBA00022837"/>
    </source>
</evidence>
<reference evidence="5 6" key="1">
    <citation type="submission" date="2021-04" db="EMBL/GenBank/DDBJ databases">
        <authorList>
            <person name="Bliznina A."/>
        </authorList>
    </citation>
    <scope>NUCLEOTIDE SEQUENCE [LARGE SCALE GENOMIC DNA]</scope>
</reference>
<dbReference type="InterPro" id="IPR035892">
    <property type="entry name" value="C2_domain_sf"/>
</dbReference>
<dbReference type="EMBL" id="OU015566">
    <property type="protein sequence ID" value="CAG5103510.1"/>
    <property type="molecule type" value="Genomic_DNA"/>
</dbReference>
<dbReference type="PROSITE" id="PS50004">
    <property type="entry name" value="C2"/>
    <property type="match status" value="1"/>
</dbReference>
<keyword evidence="2" id="KW-0479">Metal-binding</keyword>
<feature type="domain" description="C2" evidence="4">
    <location>
        <begin position="27"/>
        <end position="142"/>
    </location>
</feature>
<accession>A0ABN7SKZ2</accession>
<evidence type="ECO:0000313" key="5">
    <source>
        <dbReference type="EMBL" id="CAG5103510.1"/>
    </source>
</evidence>
<name>A0ABN7SKZ2_OIKDI</name>
<dbReference type="PANTHER" id="PTHR45911:SF4">
    <property type="entry name" value="MULTIPLE C2 AND TRANSMEMBRANE DOMAIN-CONTAINING PROTEIN"/>
    <property type="match status" value="1"/>
</dbReference>
<dbReference type="CDD" id="cd00030">
    <property type="entry name" value="C2"/>
    <property type="match status" value="1"/>
</dbReference>
<dbReference type="InterPro" id="IPR000008">
    <property type="entry name" value="C2_dom"/>
</dbReference>
<gene>
    <name evidence="5" type="ORF">OKIOD_LOCUS9568</name>
</gene>
<sequence>MKDENPLIVVTDPNELIVMKQKENVFDPGHAWSKQNFCEFPTLGKIQLRVIQGTDLMDTDLIGKSDPYCIVLCGPNKFETKRVPNDLNPKWSEKFDFDWHGEEFLQIECWDFNKLTHDDFLGSVEISIQNLLSKNSSLSDSGLRGFKKGQFKLTGKDVKHGKLDLEIIVEMNKPEVKQFSRQFSVKEDTL</sequence>
<keyword evidence="3" id="KW-0106">Calcium</keyword>
<protein>
    <submittedName>
        <fullName evidence="5">Oidioi.mRNA.OKI2018_I69.chr1.g803.t1.cds</fullName>
    </submittedName>
</protein>
<comment type="similarity">
    <text evidence="1">Belongs to the MCTP family.</text>
</comment>
<evidence type="ECO:0000256" key="2">
    <source>
        <dbReference type="ARBA" id="ARBA00022723"/>
    </source>
</evidence>
<proteinExistence type="inferred from homology"/>